<dbReference type="EMBL" id="KK112715">
    <property type="protein sequence ID" value="KFM58360.1"/>
    <property type="molecule type" value="Genomic_DNA"/>
</dbReference>
<gene>
    <name evidence="2" type="ORF">X975_27170</name>
</gene>
<feature type="chain" id="PRO_5001829245" evidence="1">
    <location>
        <begin position="17"/>
        <end position="205"/>
    </location>
</feature>
<evidence type="ECO:0000313" key="2">
    <source>
        <dbReference type="EMBL" id="KFM58360.1"/>
    </source>
</evidence>
<protein>
    <submittedName>
        <fullName evidence="2">Uncharacterized protein</fullName>
    </submittedName>
</protein>
<keyword evidence="3" id="KW-1185">Reference proteome</keyword>
<dbReference type="PANTHER" id="PTHR33361">
    <property type="entry name" value="GLR0591 PROTEIN"/>
    <property type="match status" value="1"/>
</dbReference>
<evidence type="ECO:0000256" key="1">
    <source>
        <dbReference type="SAM" id="SignalP"/>
    </source>
</evidence>
<keyword evidence="1" id="KW-0732">Signal</keyword>
<dbReference type="PANTHER" id="PTHR33361:SF2">
    <property type="entry name" value="DUF885 DOMAIN-CONTAINING PROTEIN"/>
    <property type="match status" value="1"/>
</dbReference>
<dbReference type="Pfam" id="PF05960">
    <property type="entry name" value="DUF885"/>
    <property type="match status" value="1"/>
</dbReference>
<reference evidence="2 3" key="1">
    <citation type="submission" date="2013-11" db="EMBL/GenBank/DDBJ databases">
        <title>Genome sequencing of Stegodyphus mimosarum.</title>
        <authorList>
            <person name="Bechsgaard J."/>
        </authorList>
    </citation>
    <scope>NUCLEOTIDE SEQUENCE [LARGE SCALE GENOMIC DNA]</scope>
</reference>
<proteinExistence type="predicted"/>
<sequence length="205" mass="23575">MIHCLIFWLTAVKCIAEIQGNSESVVKKDPIKGITKSACKSPDSSQIEEAANSMFAEYWEMFLMMNPDYATALGDQRYDNKLSSYSLESTGEMKVIIEDFIERANRMLPRAAEGSETQNNLELFIIYLEYRLGRLTDGSYLFPISKLSTPEKNLRSLINYMTLNSTQQFQNLIARYRATPNQIDEIIELMRQGIKKNYTLHEKSV</sequence>
<organism evidence="2 3">
    <name type="scientific">Stegodyphus mimosarum</name>
    <name type="common">African social velvet spider</name>
    <dbReference type="NCBI Taxonomy" id="407821"/>
    <lineage>
        <taxon>Eukaryota</taxon>
        <taxon>Metazoa</taxon>
        <taxon>Ecdysozoa</taxon>
        <taxon>Arthropoda</taxon>
        <taxon>Chelicerata</taxon>
        <taxon>Arachnida</taxon>
        <taxon>Araneae</taxon>
        <taxon>Araneomorphae</taxon>
        <taxon>Entelegynae</taxon>
        <taxon>Eresoidea</taxon>
        <taxon>Eresidae</taxon>
        <taxon>Stegodyphus</taxon>
    </lineage>
</organism>
<feature type="non-terminal residue" evidence="2">
    <location>
        <position position="205"/>
    </location>
</feature>
<accession>A0A087SZS1</accession>
<dbReference type="OrthoDB" id="5959877at2759"/>
<evidence type="ECO:0000313" key="3">
    <source>
        <dbReference type="Proteomes" id="UP000054359"/>
    </source>
</evidence>
<dbReference type="AlphaFoldDB" id="A0A087SZS1"/>
<name>A0A087SZS1_STEMI</name>
<feature type="signal peptide" evidence="1">
    <location>
        <begin position="1"/>
        <end position="16"/>
    </location>
</feature>
<dbReference type="OMA" id="SANIMFD"/>
<dbReference type="Proteomes" id="UP000054359">
    <property type="component" value="Unassembled WGS sequence"/>
</dbReference>
<dbReference type="InterPro" id="IPR010281">
    <property type="entry name" value="DUF885"/>
</dbReference>